<sequence length="389" mass="42802">MMRFPRSLLPLAAAMMITPVHADDTGLDGLRAELARQKSLIAAQQQQLDALAGSLEKQQAPSASATHVGFYGEVHYNAFREEDPVIGKSNFHAHRAVILLSHEFADNLHFYSEVEFEGAPDSSDIETELEQLFIDWKINPALSLNIGQFLLPVGLMNESHEPNVFYGVERNPVEEKIIPATWWEKGVMARFLPADGVAVDLAVHNGLRGDVAGLGGADGLREFRQEFGGSRAQDMGYTLRVKYQRIQGLELGATIQRQDNINDRATATDHAPATLLEAHADWQVSDFRLRALLARWAIDGNMAKALGADRMEGGYLEPSWKVTAQTGVFARYNRWNTAANAIGQKDEAQVNVGLNYWVHPQVVLKADIQSTNRPGGQGDGFNLGAGLSF</sequence>
<proteinExistence type="predicted"/>
<protein>
    <submittedName>
        <fullName evidence="2">Phosphate-selective porin O/P</fullName>
    </submittedName>
</protein>
<evidence type="ECO:0000256" key="1">
    <source>
        <dbReference type="SAM" id="SignalP"/>
    </source>
</evidence>
<dbReference type="Proteomes" id="UP000292423">
    <property type="component" value="Unassembled WGS sequence"/>
</dbReference>
<gene>
    <name evidence="2" type="ORF">EV700_2195</name>
</gene>
<evidence type="ECO:0000313" key="3">
    <source>
        <dbReference type="Proteomes" id="UP000292423"/>
    </source>
</evidence>
<dbReference type="EMBL" id="SHKX01000013">
    <property type="protein sequence ID" value="RZU38267.1"/>
    <property type="molecule type" value="Genomic_DNA"/>
</dbReference>
<accession>A0A4Q7YL36</accession>
<name>A0A4Q7YL36_9GAMM</name>
<dbReference type="OrthoDB" id="9768080at2"/>
<dbReference type="InterPro" id="IPR010870">
    <property type="entry name" value="Porin_O/P"/>
</dbReference>
<dbReference type="Gene3D" id="2.40.160.10">
    <property type="entry name" value="Porin"/>
    <property type="match status" value="1"/>
</dbReference>
<organism evidence="2 3">
    <name type="scientific">Fluviicoccus keumensis</name>
    <dbReference type="NCBI Taxonomy" id="1435465"/>
    <lineage>
        <taxon>Bacteria</taxon>
        <taxon>Pseudomonadati</taxon>
        <taxon>Pseudomonadota</taxon>
        <taxon>Gammaproteobacteria</taxon>
        <taxon>Moraxellales</taxon>
        <taxon>Moraxellaceae</taxon>
        <taxon>Fluviicoccus</taxon>
    </lineage>
</organism>
<feature type="chain" id="PRO_5020248380" evidence="1">
    <location>
        <begin position="23"/>
        <end position="389"/>
    </location>
</feature>
<keyword evidence="3" id="KW-1185">Reference proteome</keyword>
<dbReference type="Pfam" id="PF07396">
    <property type="entry name" value="Porin_O_P"/>
    <property type="match status" value="1"/>
</dbReference>
<dbReference type="RefSeq" id="WP_130413697.1">
    <property type="nucleotide sequence ID" value="NZ_SHKX01000013.1"/>
</dbReference>
<dbReference type="SUPFAM" id="SSF56935">
    <property type="entry name" value="Porins"/>
    <property type="match status" value="1"/>
</dbReference>
<feature type="signal peptide" evidence="1">
    <location>
        <begin position="1"/>
        <end position="22"/>
    </location>
</feature>
<comment type="caution">
    <text evidence="2">The sequence shown here is derived from an EMBL/GenBank/DDBJ whole genome shotgun (WGS) entry which is preliminary data.</text>
</comment>
<evidence type="ECO:0000313" key="2">
    <source>
        <dbReference type="EMBL" id="RZU38267.1"/>
    </source>
</evidence>
<dbReference type="InterPro" id="IPR023614">
    <property type="entry name" value="Porin_dom_sf"/>
</dbReference>
<reference evidence="2 3" key="1">
    <citation type="submission" date="2019-02" db="EMBL/GenBank/DDBJ databases">
        <title>Genomic Encyclopedia of Type Strains, Phase IV (KMG-IV): sequencing the most valuable type-strain genomes for metagenomic binning, comparative biology and taxonomic classification.</title>
        <authorList>
            <person name="Goeker M."/>
        </authorList>
    </citation>
    <scope>NUCLEOTIDE SEQUENCE [LARGE SCALE GENOMIC DNA]</scope>
    <source>
        <strain evidence="2 3">DSM 105135</strain>
    </source>
</reference>
<keyword evidence="1" id="KW-0732">Signal</keyword>
<dbReference type="AlphaFoldDB" id="A0A4Q7YL36"/>